<accession>A0A411ZKR7</accession>
<evidence type="ECO:0000313" key="2">
    <source>
        <dbReference type="EMBL" id="RGQ03433.1"/>
    </source>
</evidence>
<organism evidence="2 3">
    <name type="scientific">Megamonas rupellensis</name>
    <dbReference type="NCBI Taxonomy" id="491921"/>
    <lineage>
        <taxon>Bacteria</taxon>
        <taxon>Bacillati</taxon>
        <taxon>Bacillota</taxon>
        <taxon>Negativicutes</taxon>
        <taxon>Selenomonadales</taxon>
        <taxon>Selenomonadaceae</taxon>
        <taxon>Megamonas</taxon>
    </lineage>
</organism>
<gene>
    <name evidence="2" type="ORF">DWZ11_09470</name>
</gene>
<protein>
    <recommendedName>
        <fullName evidence="4">Lipocalin-like domain-containing protein</fullName>
    </recommendedName>
</protein>
<dbReference type="EMBL" id="QRST01000022">
    <property type="protein sequence ID" value="RGQ03433.1"/>
    <property type="molecule type" value="Genomic_DNA"/>
</dbReference>
<evidence type="ECO:0000256" key="1">
    <source>
        <dbReference type="SAM" id="SignalP"/>
    </source>
</evidence>
<feature type="chain" id="PRO_5019471562" description="Lipocalin-like domain-containing protein" evidence="1">
    <location>
        <begin position="25"/>
        <end position="165"/>
    </location>
</feature>
<dbReference type="RefSeq" id="WP_117976964.1">
    <property type="nucleotide sequence ID" value="NZ_QRST01000022.1"/>
</dbReference>
<reference evidence="2 3" key="1">
    <citation type="submission" date="2018-08" db="EMBL/GenBank/DDBJ databases">
        <title>A genome reference for cultivated species of the human gut microbiota.</title>
        <authorList>
            <person name="Zou Y."/>
            <person name="Xue W."/>
            <person name="Luo G."/>
        </authorList>
    </citation>
    <scope>NUCLEOTIDE SEQUENCE [LARGE SCALE GENOMIC DNA]</scope>
    <source>
        <strain evidence="2 3">AF29-2</strain>
    </source>
</reference>
<proteinExistence type="predicted"/>
<dbReference type="CDD" id="cd13120">
    <property type="entry name" value="BF2867_like_N"/>
    <property type="match status" value="1"/>
</dbReference>
<evidence type="ECO:0000313" key="3">
    <source>
        <dbReference type="Proteomes" id="UP000284662"/>
    </source>
</evidence>
<name>A0A411ZKR7_9FIRM</name>
<dbReference type="Proteomes" id="UP000284662">
    <property type="component" value="Unassembled WGS sequence"/>
</dbReference>
<dbReference type="PROSITE" id="PS51257">
    <property type="entry name" value="PROKAR_LIPOPROTEIN"/>
    <property type="match status" value="1"/>
</dbReference>
<dbReference type="AlphaFoldDB" id="A0A411ZKR7"/>
<sequence>MKTKCLLFVILMLLITLISGCSNEGDKYIGKWTGLSNPNNPLSDLRQVTIEKNSENNFIINEKIGSYNAYGKKCEWKENTSTDIATLKDGKLVIGGTSFTYIEKDNTLLYNGDGKYYLKKDDDDSEYTNLKKQAEPLAIERFEKYKAQEKELNTSPFERYGKTKW</sequence>
<comment type="caution">
    <text evidence="2">The sequence shown here is derived from an EMBL/GenBank/DDBJ whole genome shotgun (WGS) entry which is preliminary data.</text>
</comment>
<keyword evidence="1" id="KW-0732">Signal</keyword>
<feature type="signal peptide" evidence="1">
    <location>
        <begin position="1"/>
        <end position="24"/>
    </location>
</feature>
<evidence type="ECO:0008006" key="4">
    <source>
        <dbReference type="Google" id="ProtNLM"/>
    </source>
</evidence>